<evidence type="ECO:0000313" key="3">
    <source>
        <dbReference type="Proteomes" id="UP000054561"/>
    </source>
</evidence>
<feature type="compositionally biased region" description="Basic and acidic residues" evidence="1">
    <location>
        <begin position="1324"/>
        <end position="1334"/>
    </location>
</feature>
<feature type="region of interest" description="Disordered" evidence="1">
    <location>
        <begin position="1196"/>
        <end position="1245"/>
    </location>
</feature>
<sequence length="2102" mass="234372">MRAQSETIKSSTPLRRIPKNRGTVVRNVSEINPLSEQELKNVIHVYAEANKAYYLNCAKNERNSKKKKKKNNVSKKTESEEFDTHTLNPLNYRNEKFEENGALLHLPGSNVTPNYMSQNPSADYGVSSLAYGTLHKSNPLSWGCDYKKHYELPTICSIVKSKHPIYSRPQNANNGRKNSNISLQNKSKKKSGIKLLAESCQNDKSFTVKKVPTFGNGKEDEIEKLHQDNHKSSAHAFEKNTVVDTTMKDSSYSDKSKDISDGTFNYHGFSDDSEGSSVNNSNIGGLKKVLEACEHNCNFTLKRQDYNEERRNGEHIIQHKKRSKSQHNELNFVNPRKTNGMLNIPSNNSVDIILSNSTIMEMRTSDTESKGAYCSSEKHSGDSSDCLNDSHDYSTPHMGMRRAHNYKDREKRKHKLAAHSSTKGLKTNGKPTKPSALSECKESYYEPYSNVTERSTKKGKVLIRCKVPKPGEKHNPNGCAHVMCENKNNQKLKQSGKYRNNDSSKNGLDQEHNLLDENCCSRGKKKGKTRGLRHGKRVSKYNLQSSSHVKNKKPLNMRAIQPLGCQNGASVGTHNIVASKPTIRETSNVEGCSYVNVKNTPNEKFYARKEIDNLVSGSIPKGLTLTNREKEAHPEGGPVYAYALGADTMPRTPLVTYNMCENVPQAGMKNLSQNVFAEVRPELANVNLCVPEYTARRYPSASLLPNFAAHSVPEGNTPMPKSHLPRAHAQVIHVPLDLSQGRLHLQRAAPQMQRVAAEVHGSGVQTQVPILQTHVPITAALAPYGQADFALKSDSLPQANTPQNQAKMQQMPFIEKPIVLEQIPLANVISSGNIRAADKICSLTELTNQLVSVKGENRGEYTTANALSKPFDRSCNRSHTIVGKNSGDLSKKGCAEEDVFTNSLIKGNGNIDATYTINTSSNKCKDQFKGSDAKVTFSKRDSGMPSWVKACIDTQNTSLKGEDANVGYLNVYTNKINEKTNTNVNSSVGILQCLSNIQSPTNDVYQQPHTAQHVAHKKSVNPEDMSELIKTSNEKFISMQKKQLLDILQEKGDDGLRKTIHTVDSSHHTNGDLNVQSINQVGGEKYQNMLGSTVQYFSYANAVETPKNSAGEMEGQSMKSAERVGNDMGEGNGREFEVKKSEGNHLLLKEGVKVDLHNSNDARLSRGSSTNDPLNIGFTKEKLNLLFYADAERNSLENVDREDGNTTSTSSEQENCPQSDHNNEPGAQCADSNGNAVSADNAEGDDGKFIHVGIGARFREEDHVSDHCANDGICRKTRWPRTIRGESTNNIIDHIWERNCEMNFEKSCEKNCDKTCDEGIDLTNRSDDLPDDSGRTAGRSHGGNTSNVDDVVRVNSANGASDNGEVERGEATNGSTHERNLQDDASKKTYALDGVRGRGLQDLEGNNTRNVIKVMYKERVDKCGLAERTQKGELPELKKEKCSVNHNFDEGRKHNGVVKCVNFNHAFEKPPSFNERMEELKFLKEIYEKEKVDKGKGSDEEANHNFKVSTISGTQNLSVRRNAANLNCPYDKHNTFNREDKVKTFTNAISHLIKNSMEERQKGDDNSFGTLAPTARTWYEPISAIPGSFLEEPKVNKINIKYSHHQDGQKAEGAIKDRSNKERNCGEGVITSKCARDKGKDTKYMSATQRDDPNSEYSFNGKINLSHGGANGEALNNTPQNCLKKFTFAEANPLFEDSKVTYMESPQGSPNGTFVKNKLILNKNRCEIFNPGSIHYGARKETHSVWSGRNLSRGKKKTNKDLHLKESIKGRIICENDGRRVRRRNTAEKRDKYSIHVSDYSSNRNDDYVSYMMSKEGTQNRLASDLPVLPPCDDAKYNDYNYTSTCGNDTKVLRHMGKQFERLEEARLGKPPHIEKLNNDVSFRCSVQSSLNRKSTERENVLGGKVLSSDANDQNCSNTLFCCPVKEVTSAPPMLSRTTTLINKLFRKGKKSAENVDKREKDFKCVDKVPKSSLEETKRDPLLGKCSVTFKEDKSDLFELPTGQKAGRTFSYVSNGTNASRRLCTNCPTIPCEPLKRGRRAATQLYKEQINLPAYAHRTIHDDGNTTTMNNAPPTAMPYPKCELICKIPRRAFTSYFQGRNC</sequence>
<organism evidence="2 3">
    <name type="scientific">Plasmodium fragile</name>
    <dbReference type="NCBI Taxonomy" id="5857"/>
    <lineage>
        <taxon>Eukaryota</taxon>
        <taxon>Sar</taxon>
        <taxon>Alveolata</taxon>
        <taxon>Apicomplexa</taxon>
        <taxon>Aconoidasida</taxon>
        <taxon>Haemosporida</taxon>
        <taxon>Plasmodiidae</taxon>
        <taxon>Plasmodium</taxon>
        <taxon>Plasmodium (Plasmodium)</taxon>
    </lineage>
</organism>
<reference evidence="2 3" key="1">
    <citation type="submission" date="2014-03" db="EMBL/GenBank/DDBJ databases">
        <title>The Genome Sequence of Plasmodium fragile nilgiri.</title>
        <authorList>
            <consortium name="The Broad Institute Genomics Platform"/>
            <consortium name="The Broad Institute Genome Sequencing Center for Infectious Disease"/>
            <person name="Neafsey D."/>
            <person name="Duraisingh M."/>
            <person name="Young S.K."/>
            <person name="Zeng Q."/>
            <person name="Gargeya S."/>
            <person name="Abouelleil A."/>
            <person name="Alvarado L."/>
            <person name="Chapman S.B."/>
            <person name="Gainer-Dewar J."/>
            <person name="Goldberg J."/>
            <person name="Griggs A."/>
            <person name="Gujja S."/>
            <person name="Hansen M."/>
            <person name="Howarth C."/>
            <person name="Imamovic A."/>
            <person name="Larimer J."/>
            <person name="Pearson M."/>
            <person name="Poon T.W."/>
            <person name="Priest M."/>
            <person name="Roberts A."/>
            <person name="Saif S."/>
            <person name="Shea T."/>
            <person name="Sykes S."/>
            <person name="Wortman J."/>
            <person name="Nusbaum C."/>
            <person name="Birren B."/>
        </authorList>
    </citation>
    <scope>NUCLEOTIDE SEQUENCE [LARGE SCALE GENOMIC DNA]</scope>
    <source>
        <strain evidence="3">nilgiri</strain>
    </source>
</reference>
<gene>
    <name evidence="2" type="ORF">AK88_00432</name>
</gene>
<dbReference type="RefSeq" id="XP_012333506.1">
    <property type="nucleotide sequence ID" value="XM_012478083.1"/>
</dbReference>
<feature type="compositionally biased region" description="Basic and acidic residues" evidence="1">
    <location>
        <begin position="1365"/>
        <end position="1387"/>
    </location>
</feature>
<evidence type="ECO:0000313" key="2">
    <source>
        <dbReference type="EMBL" id="KJP89976.1"/>
    </source>
</evidence>
<feature type="region of interest" description="Disordered" evidence="1">
    <location>
        <begin position="368"/>
        <end position="438"/>
    </location>
</feature>
<dbReference type="GeneID" id="24265746"/>
<feature type="compositionally biased region" description="Basic residues" evidence="1">
    <location>
        <begin position="64"/>
        <end position="73"/>
    </location>
</feature>
<dbReference type="VEuPathDB" id="PlasmoDB:AK88_00432"/>
<feature type="region of interest" description="Disordered" evidence="1">
    <location>
        <begin position="168"/>
        <end position="188"/>
    </location>
</feature>
<feature type="compositionally biased region" description="Basic and acidic residues" evidence="1">
    <location>
        <begin position="376"/>
        <end position="394"/>
    </location>
</feature>
<proteinExistence type="predicted"/>
<dbReference type="OMA" id="DRGTYAD"/>
<keyword evidence="3" id="KW-1185">Reference proteome</keyword>
<dbReference type="Proteomes" id="UP000054561">
    <property type="component" value="Unassembled WGS sequence"/>
</dbReference>
<name>A0A0D9QU87_PLAFR</name>
<feature type="compositionally biased region" description="Polar residues" evidence="1">
    <location>
        <begin position="1205"/>
        <end position="1220"/>
    </location>
</feature>
<feature type="compositionally biased region" description="Basic residues" evidence="1">
    <location>
        <begin position="399"/>
        <end position="417"/>
    </location>
</feature>
<dbReference type="OrthoDB" id="377447at2759"/>
<feature type="region of interest" description="Disordered" evidence="1">
    <location>
        <begin position="1323"/>
        <end position="1389"/>
    </location>
</feature>
<feature type="compositionally biased region" description="Polar residues" evidence="1">
    <location>
        <begin position="168"/>
        <end position="185"/>
    </location>
</feature>
<dbReference type="EMBL" id="KQ001647">
    <property type="protein sequence ID" value="KJP89976.1"/>
    <property type="molecule type" value="Genomic_DNA"/>
</dbReference>
<accession>A0A0D9QU87</accession>
<protein>
    <submittedName>
        <fullName evidence="2">Uncharacterized protein</fullName>
    </submittedName>
</protein>
<feature type="region of interest" description="Disordered" evidence="1">
    <location>
        <begin position="63"/>
        <end position="83"/>
    </location>
</feature>
<evidence type="ECO:0000256" key="1">
    <source>
        <dbReference type="SAM" id="MobiDB-lite"/>
    </source>
</evidence>